<reference evidence="2 3" key="1">
    <citation type="submission" date="2019-08" db="EMBL/GenBank/DDBJ databases">
        <title>Bradymonadales sp. TMQ4.</title>
        <authorList>
            <person name="Liang Q."/>
        </authorList>
    </citation>
    <scope>NUCLEOTIDE SEQUENCE [LARGE SCALE GENOMIC DNA]</scope>
    <source>
        <strain evidence="2 3">TMQ4</strain>
    </source>
</reference>
<dbReference type="AlphaFoldDB" id="A0A5C6X089"/>
<proteinExistence type="predicted"/>
<sequence>MMNIPTLRNLALLITLPLLTIACGPPLFTGAEVQMTVDDVALEYTTDDEIRHNDYTSFAEDRYTLDLNDEGLSLGWPSIEPGIYTADMIALEWEVEHNYNTLYYSLDRCDSWETHSASSITISANDYGLVAGYFEGYVCRYCGYECEDRIWIEGSFAASIEESWY</sequence>
<protein>
    <submittedName>
        <fullName evidence="2">Uncharacterized protein</fullName>
    </submittedName>
</protein>
<organism evidence="2 3">
    <name type="scientific">Lujinxingia vulgaris</name>
    <dbReference type="NCBI Taxonomy" id="2600176"/>
    <lineage>
        <taxon>Bacteria</taxon>
        <taxon>Deltaproteobacteria</taxon>
        <taxon>Bradymonadales</taxon>
        <taxon>Lujinxingiaceae</taxon>
        <taxon>Lujinxingia</taxon>
    </lineage>
</organism>
<feature type="chain" id="PRO_5022670213" evidence="1">
    <location>
        <begin position="23"/>
        <end position="165"/>
    </location>
</feature>
<keyword evidence="1" id="KW-0732">Signal</keyword>
<dbReference type="Proteomes" id="UP000321412">
    <property type="component" value="Unassembled WGS sequence"/>
</dbReference>
<evidence type="ECO:0000313" key="3">
    <source>
        <dbReference type="Proteomes" id="UP000321412"/>
    </source>
</evidence>
<gene>
    <name evidence="2" type="ORF">FRC98_16895</name>
</gene>
<name>A0A5C6X089_9DELT</name>
<evidence type="ECO:0000313" key="2">
    <source>
        <dbReference type="EMBL" id="TXD35148.1"/>
    </source>
</evidence>
<feature type="signal peptide" evidence="1">
    <location>
        <begin position="1"/>
        <end position="22"/>
    </location>
</feature>
<accession>A0A5C6X089</accession>
<comment type="caution">
    <text evidence="2">The sequence shown here is derived from an EMBL/GenBank/DDBJ whole genome shotgun (WGS) entry which is preliminary data.</text>
</comment>
<dbReference type="EMBL" id="VOSM01000010">
    <property type="protein sequence ID" value="TXD35148.1"/>
    <property type="molecule type" value="Genomic_DNA"/>
</dbReference>
<keyword evidence="3" id="KW-1185">Reference proteome</keyword>
<evidence type="ECO:0000256" key="1">
    <source>
        <dbReference type="SAM" id="SignalP"/>
    </source>
</evidence>